<dbReference type="GO" id="GO:0004252">
    <property type="term" value="F:serine-type endopeptidase activity"/>
    <property type="evidence" value="ECO:0007669"/>
    <property type="project" value="InterPro"/>
</dbReference>
<reference evidence="3 4" key="1">
    <citation type="submission" date="2018-05" db="EMBL/GenBank/DDBJ databases">
        <title>Micromonospora from Atacama Desert.</title>
        <authorList>
            <person name="Carro L."/>
            <person name="Goodfellow M."/>
            <person name="Klenk H.-P."/>
        </authorList>
    </citation>
    <scope>NUCLEOTIDE SEQUENCE [LARGE SCALE GENOMIC DNA]</scope>
    <source>
        <strain evidence="3 4">LB32</strain>
    </source>
</reference>
<evidence type="ECO:0000259" key="2">
    <source>
        <dbReference type="Pfam" id="PF00089"/>
    </source>
</evidence>
<dbReference type="EMBL" id="QGSY01000123">
    <property type="protein sequence ID" value="RQX12096.1"/>
    <property type="molecule type" value="Genomic_DNA"/>
</dbReference>
<proteinExistence type="predicted"/>
<dbReference type="InterPro" id="IPR009003">
    <property type="entry name" value="Peptidase_S1_PA"/>
</dbReference>
<evidence type="ECO:0000313" key="3">
    <source>
        <dbReference type="EMBL" id="RQX12096.1"/>
    </source>
</evidence>
<organism evidence="3 4">
    <name type="scientific">Micromonospora arida</name>
    <dbReference type="NCBI Taxonomy" id="2203715"/>
    <lineage>
        <taxon>Bacteria</taxon>
        <taxon>Bacillati</taxon>
        <taxon>Actinomycetota</taxon>
        <taxon>Actinomycetes</taxon>
        <taxon>Micromonosporales</taxon>
        <taxon>Micromonosporaceae</taxon>
        <taxon>Micromonospora</taxon>
    </lineage>
</organism>
<dbReference type="Gene3D" id="2.40.10.10">
    <property type="entry name" value="Trypsin-like serine proteases"/>
    <property type="match status" value="2"/>
</dbReference>
<feature type="domain" description="Peptidase S1" evidence="2">
    <location>
        <begin position="262"/>
        <end position="417"/>
    </location>
</feature>
<dbReference type="Proteomes" id="UP000266889">
    <property type="component" value="Unassembled WGS sequence"/>
</dbReference>
<feature type="chain" id="PRO_5018255262" description="Peptidase S1 domain-containing protein" evidence="1">
    <location>
        <begin position="39"/>
        <end position="438"/>
    </location>
</feature>
<dbReference type="AlphaFoldDB" id="A0A3N9XG53"/>
<feature type="signal peptide" evidence="1">
    <location>
        <begin position="1"/>
        <end position="38"/>
    </location>
</feature>
<dbReference type="PROSITE" id="PS00134">
    <property type="entry name" value="TRYPSIN_HIS"/>
    <property type="match status" value="1"/>
</dbReference>
<protein>
    <recommendedName>
        <fullName evidence="2">Peptidase S1 domain-containing protein</fullName>
    </recommendedName>
</protein>
<dbReference type="GO" id="GO:0006508">
    <property type="term" value="P:proteolysis"/>
    <property type="evidence" value="ECO:0007669"/>
    <property type="project" value="InterPro"/>
</dbReference>
<dbReference type="InterPro" id="IPR033116">
    <property type="entry name" value="TRYPSIN_SER"/>
</dbReference>
<dbReference type="InterPro" id="IPR001254">
    <property type="entry name" value="Trypsin_dom"/>
</dbReference>
<dbReference type="SUPFAM" id="SSF50494">
    <property type="entry name" value="Trypsin-like serine proteases"/>
    <property type="match status" value="1"/>
</dbReference>
<sequence>MTSNNPPRLSGWRSSRRGIVASLLLLPLVMAPSNVALAQDTAKPASEAKPDAQSIENIDPTILATMQEQAKMQPAVQALYEEYVKAPNSGFAGVAFEGPGLTLYFKGSLTTSMASAVARSRAYGPIKVSPAAHSKSELEANAEKISDTIKSRGSSDIQAVSVEHNGSGLVIERIPATQSAQIATRRAAKGKAPVVPAASIIRDAGLSVPVQVTTGEEPIELMASRIDDFSAWNGGGRWESWRNGAQRATCTTGWGVKNGAGTKFVLTAAHCATAPDIARQGKGSTLENMGSVHSENYGYDIILIGAQGSGLIFDGTATTSTTKPVRSWGYWAANELVCQSGATSGTICGLKQLNSTNITFGCCDSDGDQGYTVKGLIKTTKSAGGTAVQRGDSGGPVFTLDGTGVRAKGITSAGSGSTMYFQDWADIAREYGAYPVTQ</sequence>
<accession>A0A3N9XG53</accession>
<keyword evidence="1" id="KW-0732">Signal</keyword>
<name>A0A3N9XG53_9ACTN</name>
<dbReference type="InterPro" id="IPR018114">
    <property type="entry name" value="TRYPSIN_HIS"/>
</dbReference>
<gene>
    <name evidence="3" type="ORF">DLJ58_06500</name>
</gene>
<dbReference type="InterPro" id="IPR043504">
    <property type="entry name" value="Peptidase_S1_PA_chymotrypsin"/>
</dbReference>
<dbReference type="CDD" id="cd21112">
    <property type="entry name" value="alphaLP-like"/>
    <property type="match status" value="1"/>
</dbReference>
<dbReference type="PROSITE" id="PS00135">
    <property type="entry name" value="TRYPSIN_SER"/>
    <property type="match status" value="1"/>
</dbReference>
<keyword evidence="4" id="KW-1185">Reference proteome</keyword>
<comment type="caution">
    <text evidence="3">The sequence shown here is derived from an EMBL/GenBank/DDBJ whole genome shotgun (WGS) entry which is preliminary data.</text>
</comment>
<dbReference type="OrthoDB" id="5994822at2"/>
<evidence type="ECO:0000256" key="1">
    <source>
        <dbReference type="SAM" id="SignalP"/>
    </source>
</evidence>
<evidence type="ECO:0000313" key="4">
    <source>
        <dbReference type="Proteomes" id="UP000266889"/>
    </source>
</evidence>
<dbReference type="Pfam" id="PF00089">
    <property type="entry name" value="Trypsin"/>
    <property type="match status" value="1"/>
</dbReference>